<organism evidence="2 3">
    <name type="scientific">Litorilituus lipolyticus</name>
    <dbReference type="NCBI Taxonomy" id="2491017"/>
    <lineage>
        <taxon>Bacteria</taxon>
        <taxon>Pseudomonadati</taxon>
        <taxon>Pseudomonadota</taxon>
        <taxon>Gammaproteobacteria</taxon>
        <taxon>Alteromonadales</taxon>
        <taxon>Colwelliaceae</taxon>
        <taxon>Litorilituus</taxon>
    </lineage>
</organism>
<sequence length="293" mass="33455">MRVINRITTSLLLFGFIVALLAPFTFLKPKPIITSDKEVTNKSQQESSETKPVKVVKKPEKPLHSVALPDFAKIYDIPTKKQRFFDFLRPTIIKHNQELLITRAKLEYWMEQTSLELGLTDSEQIELALLAKQYRVSKQSSTLQKLDELLVKIDIIPESLVLVQAANESAWGTSRFARIGLNFFGIWCYKPKCGMVPNGRNEGAKHEVAAFQSVDDAVNGYFRNINTHNAYRVFRSIRSQLREHNQPLDAEILATGLLPYSERGAHYVLDITDMLRHNQRYFTVETATVNTGD</sequence>
<dbReference type="Proteomes" id="UP000315303">
    <property type="component" value="Unassembled WGS sequence"/>
</dbReference>
<feature type="domain" description="Mannosyl-glycoprotein endo-beta-N-acetylglucosamidase-like" evidence="1">
    <location>
        <begin position="148"/>
        <end position="246"/>
    </location>
</feature>
<accession>A0A502L093</accession>
<dbReference type="OrthoDB" id="9788155at2"/>
<dbReference type="AlphaFoldDB" id="A0A502L093"/>
<dbReference type="Gene3D" id="1.10.530.10">
    <property type="match status" value="1"/>
</dbReference>
<comment type="caution">
    <text evidence="2">The sequence shown here is derived from an EMBL/GenBank/DDBJ whole genome shotgun (WGS) entry which is preliminary data.</text>
</comment>
<dbReference type="EMBL" id="SAWY01000018">
    <property type="protein sequence ID" value="TPH15895.1"/>
    <property type="molecule type" value="Genomic_DNA"/>
</dbReference>
<gene>
    <name evidence="2" type="ORF">EPA86_07965</name>
</gene>
<evidence type="ECO:0000313" key="3">
    <source>
        <dbReference type="Proteomes" id="UP000315303"/>
    </source>
</evidence>
<proteinExistence type="predicted"/>
<protein>
    <submittedName>
        <fullName evidence="2">Glucosaminidase</fullName>
    </submittedName>
</protein>
<dbReference type="GO" id="GO:0004040">
    <property type="term" value="F:amidase activity"/>
    <property type="evidence" value="ECO:0007669"/>
    <property type="project" value="InterPro"/>
</dbReference>
<dbReference type="PANTHER" id="PTHR40572">
    <property type="entry name" value="PROTEIN BAX"/>
    <property type="match status" value="1"/>
</dbReference>
<name>A0A502L093_9GAMM</name>
<dbReference type="Pfam" id="PF01832">
    <property type="entry name" value="Glucosaminidase"/>
    <property type="match status" value="1"/>
</dbReference>
<reference evidence="2 3" key="1">
    <citation type="submission" date="2019-01" db="EMBL/GenBank/DDBJ databases">
        <title>Litorilituus lipolytica sp. nov., isolated from intertidal sand of the Yellow Sea in China.</title>
        <authorList>
            <person name="Liu A."/>
        </authorList>
    </citation>
    <scope>NUCLEOTIDE SEQUENCE [LARGE SCALE GENOMIC DNA]</scope>
    <source>
        <strain evidence="2 3">RZ04</strain>
    </source>
</reference>
<evidence type="ECO:0000313" key="2">
    <source>
        <dbReference type="EMBL" id="TPH15895.1"/>
    </source>
</evidence>
<dbReference type="InterPro" id="IPR002901">
    <property type="entry name" value="MGlyc_endo_b_GlcNAc-like_dom"/>
</dbReference>
<keyword evidence="3" id="KW-1185">Reference proteome</keyword>
<evidence type="ECO:0000259" key="1">
    <source>
        <dbReference type="Pfam" id="PF01832"/>
    </source>
</evidence>
<dbReference type="PANTHER" id="PTHR40572:SF1">
    <property type="entry name" value="PROTEIN BAX"/>
    <property type="match status" value="1"/>
</dbReference>
<dbReference type="RefSeq" id="WP_140602906.1">
    <property type="nucleotide sequence ID" value="NZ_SAWY01000018.1"/>
</dbReference>
<dbReference type="InterPro" id="IPR053195">
    <property type="entry name" value="Bax-like"/>
</dbReference>